<dbReference type="Gene3D" id="3.30.565.10">
    <property type="entry name" value="Histidine kinase-like ATPase, C-terminal domain"/>
    <property type="match status" value="1"/>
</dbReference>
<evidence type="ECO:0000256" key="6">
    <source>
        <dbReference type="ARBA" id="ARBA00022777"/>
    </source>
</evidence>
<dbReference type="SUPFAM" id="SSF55785">
    <property type="entry name" value="PYP-like sensor domain (PAS domain)"/>
    <property type="match status" value="1"/>
</dbReference>
<dbReference type="AlphaFoldDB" id="A0A1T4MC13"/>
<keyword evidence="6" id="KW-0418">Kinase</keyword>
<dbReference type="OrthoDB" id="9767435at2"/>
<dbReference type="Pfam" id="PF07568">
    <property type="entry name" value="HisKA_2"/>
    <property type="match status" value="1"/>
</dbReference>
<evidence type="ECO:0000256" key="1">
    <source>
        <dbReference type="ARBA" id="ARBA00000085"/>
    </source>
</evidence>
<dbReference type="InterPro" id="IPR005467">
    <property type="entry name" value="His_kinase_dom"/>
</dbReference>
<accession>A0A1T4MC13</accession>
<dbReference type="EC" id="2.7.13.3" evidence="2"/>
<keyword evidence="3" id="KW-0597">Phosphoprotein</keyword>
<dbReference type="InterPro" id="IPR011495">
    <property type="entry name" value="Sig_transdc_His_kin_sub2_dim/P"/>
</dbReference>
<dbReference type="Pfam" id="PF12282">
    <property type="entry name" value="GAF_PdtaS"/>
    <property type="match status" value="1"/>
</dbReference>
<dbReference type="GO" id="GO:0004673">
    <property type="term" value="F:protein histidine kinase activity"/>
    <property type="evidence" value="ECO:0007669"/>
    <property type="project" value="UniProtKB-EC"/>
</dbReference>
<dbReference type="InterPro" id="IPR000014">
    <property type="entry name" value="PAS"/>
</dbReference>
<dbReference type="InterPro" id="IPR035965">
    <property type="entry name" value="PAS-like_dom_sf"/>
</dbReference>
<dbReference type="InterPro" id="IPR038424">
    <property type="entry name" value="H_kinase_PdtaS_GAF_sf"/>
</dbReference>
<dbReference type="Pfam" id="PF02518">
    <property type="entry name" value="HATPase_c"/>
    <property type="match status" value="1"/>
</dbReference>
<dbReference type="SUPFAM" id="SSF55874">
    <property type="entry name" value="ATPase domain of HSP90 chaperone/DNA topoisomerase II/histidine kinase"/>
    <property type="match status" value="1"/>
</dbReference>
<dbReference type="PANTHER" id="PTHR41523">
    <property type="entry name" value="TWO-COMPONENT SYSTEM SENSOR PROTEIN"/>
    <property type="match status" value="1"/>
</dbReference>
<evidence type="ECO:0000256" key="5">
    <source>
        <dbReference type="ARBA" id="ARBA00022741"/>
    </source>
</evidence>
<dbReference type="InterPro" id="IPR036890">
    <property type="entry name" value="HATPase_C_sf"/>
</dbReference>
<gene>
    <name evidence="9" type="ORF">SAMN02745174_01142</name>
</gene>
<protein>
    <recommendedName>
        <fullName evidence="2">histidine kinase</fullName>
        <ecNumber evidence="2">2.7.13.3</ecNumber>
    </recommendedName>
</protein>
<evidence type="ECO:0000256" key="3">
    <source>
        <dbReference type="ARBA" id="ARBA00022553"/>
    </source>
</evidence>
<name>A0A1T4MC13_9FUSO</name>
<keyword evidence="4" id="KW-0808">Transferase</keyword>
<evidence type="ECO:0000256" key="4">
    <source>
        <dbReference type="ARBA" id="ARBA00022679"/>
    </source>
</evidence>
<evidence type="ECO:0000313" key="10">
    <source>
        <dbReference type="Proteomes" id="UP000191153"/>
    </source>
</evidence>
<dbReference type="EMBL" id="FUWX01000008">
    <property type="protein sequence ID" value="SJZ64264.1"/>
    <property type="molecule type" value="Genomic_DNA"/>
</dbReference>
<proteinExistence type="predicted"/>
<keyword evidence="7" id="KW-0067">ATP-binding</keyword>
<dbReference type="GO" id="GO:0005524">
    <property type="term" value="F:ATP binding"/>
    <property type="evidence" value="ECO:0007669"/>
    <property type="project" value="UniProtKB-KW"/>
</dbReference>
<keyword evidence="5" id="KW-0547">Nucleotide-binding</keyword>
<evidence type="ECO:0000259" key="8">
    <source>
        <dbReference type="PROSITE" id="PS50109"/>
    </source>
</evidence>
<reference evidence="9 10" key="1">
    <citation type="submission" date="2017-02" db="EMBL/GenBank/DDBJ databases">
        <authorList>
            <person name="Peterson S.W."/>
        </authorList>
    </citation>
    <scope>NUCLEOTIDE SEQUENCE [LARGE SCALE GENOMIC DNA]</scope>
    <source>
        <strain evidence="9 10">ATCC 700028</strain>
    </source>
</reference>
<dbReference type="SMART" id="SM00387">
    <property type="entry name" value="HATPase_c"/>
    <property type="match status" value="1"/>
</dbReference>
<evidence type="ECO:0000256" key="2">
    <source>
        <dbReference type="ARBA" id="ARBA00012438"/>
    </source>
</evidence>
<dbReference type="InterPro" id="IPR022066">
    <property type="entry name" value="PdtaS_GAF"/>
</dbReference>
<comment type="catalytic activity">
    <reaction evidence="1">
        <text>ATP + protein L-histidine = ADP + protein N-phospho-L-histidine.</text>
        <dbReference type="EC" id="2.7.13.3"/>
    </reaction>
</comment>
<dbReference type="Gene3D" id="3.30.450.280">
    <property type="entry name" value="GAF domain"/>
    <property type="match status" value="1"/>
</dbReference>
<evidence type="ECO:0000313" key="9">
    <source>
        <dbReference type="EMBL" id="SJZ64264.1"/>
    </source>
</evidence>
<feature type="domain" description="Histidine kinase" evidence="8">
    <location>
        <begin position="273"/>
        <end position="465"/>
    </location>
</feature>
<dbReference type="Gene3D" id="3.30.450.20">
    <property type="entry name" value="PAS domain"/>
    <property type="match status" value="1"/>
</dbReference>
<sequence>MIRNYCKMCATLTPSDIDKIERVAETTLILSNMLGMDVFIDCPTRDRDKAVVVHHARPEKESLYSRNIVGEIAISKKEPAVFRSFITGLISKHYKAITQEGETVSQNVLPIINDSQEVIGVIIVEFLKKEEKHFNSDLFNITANKLMNEIDLYRATIPEFVKDGIIVFNKEGIVTYVNKAAKKIYSLLGFSKCIMGETFENITFTKTKIKEILKENREEKSMEISISGVILLVTYVVTTLDKGKVNIIMIVKDITKEKINEQELILKSVAIKEIHHRVKNNLQTIASLLRIQRRRIDNLETKKILDETINRILSIAITHEVLSDNGLDNLNIKKIIQLIYKNSFGNSIDKIGKIEFNINGDDFNISSDKATSIALVVNELLQNVVDYAFPEDLCGKVSVTIEKSQFYSKVIISDNGVGIDESKRRSNSLGLMIVERIIKDKLKGSLEITSEVNVGTTVKFEFKNE</sequence>
<dbReference type="NCBIfam" id="TIGR00229">
    <property type="entry name" value="sensory_box"/>
    <property type="match status" value="1"/>
</dbReference>
<dbReference type="RefSeq" id="WP_078693641.1">
    <property type="nucleotide sequence ID" value="NZ_FUWX01000008.1"/>
</dbReference>
<dbReference type="Proteomes" id="UP000191153">
    <property type="component" value="Unassembled WGS sequence"/>
</dbReference>
<dbReference type="PROSITE" id="PS50109">
    <property type="entry name" value="HIS_KIN"/>
    <property type="match status" value="1"/>
</dbReference>
<dbReference type="PANTHER" id="PTHR41523:SF8">
    <property type="entry name" value="ETHYLENE RESPONSE SENSOR PROTEIN"/>
    <property type="match status" value="1"/>
</dbReference>
<dbReference type="InterPro" id="IPR003594">
    <property type="entry name" value="HATPase_dom"/>
</dbReference>
<organism evidence="9 10">
    <name type="scientific">Cetobacterium ceti</name>
    <dbReference type="NCBI Taxonomy" id="180163"/>
    <lineage>
        <taxon>Bacteria</taxon>
        <taxon>Fusobacteriati</taxon>
        <taxon>Fusobacteriota</taxon>
        <taxon>Fusobacteriia</taxon>
        <taxon>Fusobacteriales</taxon>
        <taxon>Fusobacteriaceae</taxon>
        <taxon>Cetobacterium</taxon>
    </lineage>
</organism>
<keyword evidence="10" id="KW-1185">Reference proteome</keyword>
<evidence type="ECO:0000256" key="7">
    <source>
        <dbReference type="ARBA" id="ARBA00022840"/>
    </source>
</evidence>
<dbReference type="STRING" id="180163.SAMN02745174_01142"/>